<dbReference type="AlphaFoldDB" id="A0A930XY16"/>
<feature type="transmembrane region" description="Helical" evidence="1">
    <location>
        <begin position="20"/>
        <end position="38"/>
    </location>
</feature>
<evidence type="ECO:0000256" key="1">
    <source>
        <dbReference type="SAM" id="Phobius"/>
    </source>
</evidence>
<keyword evidence="1" id="KW-0812">Transmembrane</keyword>
<sequence>MNLRMRRRGGARGYSLVETAIVLTAFLLVAGGMVYPLSNTWNEQTYKSEKEFVESLRGSIIAYAARSRNFSHRVAFESPDIVNVTLTVPGGRPYLPCPDVNGDGYENRIRKVDTDALITISVISGVRSGVTTYVAGLNFEPGRCVDDKGLLPFRTLGVRANDQWGNHYAYWVDGNFSNSILGFDQGTKASHMFKYAVTPITNGLTGAASGRLGRHHEYMLHLYNDGSNWLNSFNLTASYARSHFFGNGAIIDDSGEVVAGEELDLTNPPQTYDHRHIDGRIGPAVPVHEYRAALNSAIPGITPSLTDYRPMANGIAFAIVSHGPNGHGATKRRLNTETDVRFVCNPPSSNAQELVNAQRTDPCVAKLVSNTVGGIDPNQTYFIGCATGSRCRESRNGIFHVSSTGFNQYDAQSPPQPLNDDIVTWMSASEMMIRLTEEQILPIALPPVALIVPN</sequence>
<dbReference type="Proteomes" id="UP000604381">
    <property type="component" value="Unassembled WGS sequence"/>
</dbReference>
<reference evidence="2" key="1">
    <citation type="submission" date="2020-10" db="EMBL/GenBank/DDBJ databases">
        <title>An improved Amphimedon queenslandica hologenome assembly reveals how three proteobacterial symbionts can extend the metabolic phenotypic of their marine sponge host.</title>
        <authorList>
            <person name="Degnan B."/>
            <person name="Degnan S."/>
            <person name="Xiang X."/>
        </authorList>
    </citation>
    <scope>NUCLEOTIDE SEQUENCE</scope>
    <source>
        <strain evidence="2">AqS2</strain>
    </source>
</reference>
<proteinExistence type="predicted"/>
<protein>
    <recommendedName>
        <fullName evidence="4">Prepilin-type N-terminal cleavage/methylation domain-containing protein</fullName>
    </recommendedName>
</protein>
<name>A0A930XY16_9GAMM</name>
<accession>A0A930XY16</accession>
<keyword evidence="1" id="KW-1133">Transmembrane helix</keyword>
<comment type="caution">
    <text evidence="2">The sequence shown here is derived from an EMBL/GenBank/DDBJ whole genome shotgun (WGS) entry which is preliminary data.</text>
</comment>
<evidence type="ECO:0000313" key="2">
    <source>
        <dbReference type="EMBL" id="MBF2735234.1"/>
    </source>
</evidence>
<dbReference type="EMBL" id="JADHEI010000033">
    <property type="protein sequence ID" value="MBF2735234.1"/>
    <property type="molecule type" value="Genomic_DNA"/>
</dbReference>
<gene>
    <name evidence="2" type="ORF">ISN26_04005</name>
</gene>
<evidence type="ECO:0008006" key="4">
    <source>
        <dbReference type="Google" id="ProtNLM"/>
    </source>
</evidence>
<evidence type="ECO:0000313" key="3">
    <source>
        <dbReference type="Proteomes" id="UP000604381"/>
    </source>
</evidence>
<keyword evidence="1" id="KW-0472">Membrane</keyword>
<keyword evidence="3" id="KW-1185">Reference proteome</keyword>
<organism evidence="2 3">
    <name type="scientific">Candidatus Amphirhobacter heronislandensis</name>
    <dbReference type="NCBI Taxonomy" id="1732024"/>
    <lineage>
        <taxon>Bacteria</taxon>
        <taxon>Pseudomonadati</taxon>
        <taxon>Pseudomonadota</taxon>
        <taxon>Gammaproteobacteria</taxon>
        <taxon>Candidatus Tethybacterales</taxon>
        <taxon>Candidatus Tethybacteraceae</taxon>
        <taxon>Candidatus Amphirhobacter</taxon>
    </lineage>
</organism>